<accession>A0A2P6S2X4</accession>
<organism evidence="2 3">
    <name type="scientific">Rosa chinensis</name>
    <name type="common">China rose</name>
    <dbReference type="NCBI Taxonomy" id="74649"/>
    <lineage>
        <taxon>Eukaryota</taxon>
        <taxon>Viridiplantae</taxon>
        <taxon>Streptophyta</taxon>
        <taxon>Embryophyta</taxon>
        <taxon>Tracheophyta</taxon>
        <taxon>Spermatophyta</taxon>
        <taxon>Magnoliopsida</taxon>
        <taxon>eudicotyledons</taxon>
        <taxon>Gunneridae</taxon>
        <taxon>Pentapetalae</taxon>
        <taxon>rosids</taxon>
        <taxon>fabids</taxon>
        <taxon>Rosales</taxon>
        <taxon>Rosaceae</taxon>
        <taxon>Rosoideae</taxon>
        <taxon>Rosoideae incertae sedis</taxon>
        <taxon>Rosa</taxon>
    </lineage>
</organism>
<reference evidence="2 3" key="1">
    <citation type="journal article" date="2018" name="Nat. Genet.">
        <title>The Rosa genome provides new insights in the design of modern roses.</title>
        <authorList>
            <person name="Bendahmane M."/>
        </authorList>
    </citation>
    <scope>NUCLEOTIDE SEQUENCE [LARGE SCALE GENOMIC DNA]</scope>
    <source>
        <strain evidence="3">cv. Old Blush</strain>
    </source>
</reference>
<dbReference type="Gene3D" id="3.80.10.10">
    <property type="entry name" value="Ribonuclease Inhibitor"/>
    <property type="match status" value="1"/>
</dbReference>
<dbReference type="PROSITE" id="PS50181">
    <property type="entry name" value="FBOX"/>
    <property type="match status" value="1"/>
</dbReference>
<dbReference type="InterPro" id="IPR001810">
    <property type="entry name" value="F-box_dom"/>
</dbReference>
<evidence type="ECO:0000313" key="2">
    <source>
        <dbReference type="EMBL" id="PRQ53027.1"/>
    </source>
</evidence>
<dbReference type="PANTHER" id="PTHR31900:SF30">
    <property type="entry name" value="SUPERFAMILY PROTEIN, PUTATIVE-RELATED"/>
    <property type="match status" value="1"/>
</dbReference>
<keyword evidence="3" id="KW-1185">Reference proteome</keyword>
<sequence length="434" mass="50354">MVVDTYTSQLPELVINQIFSHLSTKSAIRASILSKEWASVCFSVLILDIDEDEGKKQIADHRDRRRKFLKFLSNCLKSREKEKYLEKFRLRMSYFGGDCAINKSLSFALERNVKELDICFKRENEVRKGRYYCLQQTALNNAKSLTILKLENLKIEEDSIDTISLTSLKTLSLKAVKFMTTTGFSRLYSGCPSIEYLSLTSCHGWDVRLSSSGLKHLEILCCEIKLKVEATNLESFKFRGDNGLRHHIIDMRNFYIASCQTLRSLEFSHAHFAIGWFKGLDSRFPLLERLVLHTCFSYSGIINIFSQHLKSFVFQECGNILSNFSMTAPNLSEATITIEERRDYDRLRYFLGNFDCSKKIRLHVNETEVCIFPEEMRKKYSPPLPSLKHLEVEIDTFTTVVTHSALMDSLRWMAPSLEFLSINRIHYMYDSRIS</sequence>
<dbReference type="Pfam" id="PF00646">
    <property type="entry name" value="F-box"/>
    <property type="match status" value="1"/>
</dbReference>
<dbReference type="SUPFAM" id="SSF81383">
    <property type="entry name" value="F-box domain"/>
    <property type="match status" value="1"/>
</dbReference>
<feature type="domain" description="F-box" evidence="1">
    <location>
        <begin position="4"/>
        <end position="40"/>
    </location>
</feature>
<dbReference type="Gene3D" id="1.20.1280.50">
    <property type="match status" value="1"/>
</dbReference>
<dbReference type="Pfam" id="PF24758">
    <property type="entry name" value="LRR_At5g56370"/>
    <property type="match status" value="1"/>
</dbReference>
<proteinExistence type="predicted"/>
<dbReference type="STRING" id="74649.A0A2P6S2X4"/>
<dbReference type="Proteomes" id="UP000238479">
    <property type="component" value="Chromosome 2"/>
</dbReference>
<dbReference type="PANTHER" id="PTHR31900">
    <property type="entry name" value="F-BOX/RNI SUPERFAMILY PROTEIN-RELATED"/>
    <property type="match status" value="1"/>
</dbReference>
<dbReference type="OMA" id="THEIHRI"/>
<comment type="caution">
    <text evidence="2">The sequence shown here is derived from an EMBL/GenBank/DDBJ whole genome shotgun (WGS) entry which is preliminary data.</text>
</comment>
<evidence type="ECO:0000313" key="3">
    <source>
        <dbReference type="Proteomes" id="UP000238479"/>
    </source>
</evidence>
<dbReference type="SMART" id="SM00256">
    <property type="entry name" value="FBOX"/>
    <property type="match status" value="1"/>
</dbReference>
<evidence type="ECO:0000259" key="1">
    <source>
        <dbReference type="PROSITE" id="PS50181"/>
    </source>
</evidence>
<dbReference type="InterPro" id="IPR032675">
    <property type="entry name" value="LRR_dom_sf"/>
</dbReference>
<dbReference type="AlphaFoldDB" id="A0A2P6S2X4"/>
<dbReference type="EMBL" id="PDCK01000040">
    <property type="protein sequence ID" value="PRQ53027.1"/>
    <property type="molecule type" value="Genomic_DNA"/>
</dbReference>
<dbReference type="InterPro" id="IPR055411">
    <property type="entry name" value="LRR_FXL15/At3g58940/PEG3-like"/>
</dbReference>
<protein>
    <submittedName>
        <fullName evidence="2">Putative F-box domain, leucine-rich repeat domain, L domain-containing protein</fullName>
    </submittedName>
</protein>
<gene>
    <name evidence="2" type="ORF">RchiOBHm_Chr2g0161951</name>
</gene>
<dbReference type="InterPro" id="IPR036047">
    <property type="entry name" value="F-box-like_dom_sf"/>
</dbReference>
<dbReference type="SUPFAM" id="SSF52058">
    <property type="entry name" value="L domain-like"/>
    <property type="match status" value="1"/>
</dbReference>
<name>A0A2P6S2X4_ROSCH</name>
<dbReference type="Gramene" id="PRQ53027">
    <property type="protein sequence ID" value="PRQ53027"/>
    <property type="gene ID" value="RchiOBHm_Chr2g0161951"/>
</dbReference>
<dbReference type="InterPro" id="IPR050232">
    <property type="entry name" value="FBL13/AtMIF1-like"/>
</dbReference>